<evidence type="ECO:0000256" key="1">
    <source>
        <dbReference type="ARBA" id="ARBA00022741"/>
    </source>
</evidence>
<protein>
    <submittedName>
        <fullName evidence="9">Two-component system response regulator HupR/HoxA</fullName>
    </submittedName>
</protein>
<feature type="modified residue" description="4-aspartylphosphate" evidence="6">
    <location>
        <position position="58"/>
    </location>
</feature>
<evidence type="ECO:0000256" key="3">
    <source>
        <dbReference type="ARBA" id="ARBA00023015"/>
    </source>
</evidence>
<evidence type="ECO:0000256" key="5">
    <source>
        <dbReference type="ARBA" id="ARBA00023163"/>
    </source>
</evidence>
<evidence type="ECO:0000256" key="2">
    <source>
        <dbReference type="ARBA" id="ARBA00022840"/>
    </source>
</evidence>
<evidence type="ECO:0000313" key="10">
    <source>
        <dbReference type="Proteomes" id="UP000562027"/>
    </source>
</evidence>
<keyword evidence="10" id="KW-1185">Reference proteome</keyword>
<dbReference type="GO" id="GO:0000160">
    <property type="term" value="P:phosphorelay signal transduction system"/>
    <property type="evidence" value="ECO:0007669"/>
    <property type="project" value="InterPro"/>
</dbReference>
<comment type="caution">
    <text evidence="9">The sequence shown here is derived from an EMBL/GenBank/DDBJ whole genome shotgun (WGS) entry which is preliminary data.</text>
</comment>
<dbReference type="InterPro" id="IPR025943">
    <property type="entry name" value="Sigma_54_int_dom_ATP-bd_2"/>
</dbReference>
<dbReference type="PROSITE" id="PS00688">
    <property type="entry name" value="SIGMA54_INTERACT_3"/>
    <property type="match status" value="1"/>
</dbReference>
<dbReference type="Gene3D" id="3.40.50.2300">
    <property type="match status" value="1"/>
</dbReference>
<proteinExistence type="predicted"/>
<dbReference type="Pfam" id="PF00158">
    <property type="entry name" value="Sigma54_activat"/>
    <property type="match status" value="1"/>
</dbReference>
<dbReference type="EMBL" id="JACHLP010000004">
    <property type="protein sequence ID" value="MBB4843761.1"/>
    <property type="molecule type" value="Genomic_DNA"/>
</dbReference>
<keyword evidence="3" id="KW-0805">Transcription regulation</keyword>
<dbReference type="InterPro" id="IPR058031">
    <property type="entry name" value="AAA_lid_NorR"/>
</dbReference>
<dbReference type="PANTHER" id="PTHR32071">
    <property type="entry name" value="TRANSCRIPTIONAL REGULATORY PROTEIN"/>
    <property type="match status" value="1"/>
</dbReference>
<keyword evidence="2" id="KW-0067">ATP-binding</keyword>
<dbReference type="PROSITE" id="PS50045">
    <property type="entry name" value="SIGMA54_INTERACT_4"/>
    <property type="match status" value="1"/>
</dbReference>
<dbReference type="SMART" id="SM00448">
    <property type="entry name" value="REC"/>
    <property type="match status" value="1"/>
</dbReference>
<reference evidence="9 10" key="1">
    <citation type="submission" date="2020-08" db="EMBL/GenBank/DDBJ databases">
        <title>Functional genomics of gut bacteria from endangered species of beetles.</title>
        <authorList>
            <person name="Carlos-Shanley C."/>
        </authorList>
    </citation>
    <scope>NUCLEOTIDE SEQUENCE [LARGE SCALE GENOMIC DNA]</scope>
    <source>
        <strain evidence="9 10">S00239</strain>
    </source>
</reference>
<dbReference type="FunFam" id="3.40.50.300:FF:000006">
    <property type="entry name" value="DNA-binding transcriptional regulator NtrC"/>
    <property type="match status" value="1"/>
</dbReference>
<dbReference type="CDD" id="cd00009">
    <property type="entry name" value="AAA"/>
    <property type="match status" value="1"/>
</dbReference>
<sequence>MDTVNTSLTTVLVVDDEVRSQDAMRRTLDEDFIVLTAGSAAEARSLLEQQEVSVILCDQRMPGLSGVVFLKEVRERWPDTVRIVISGYTDTEDLISGINEAGIYQYILKPWIPDHLLATVRNAVEAQGLQRDTNRLHLELRSSTPVLRERAASNLAQARQAFDFERIERAPGSPLDAVCELAARVARYDLSTLVLGESGSGKELLARAMHYASPRANKAFVSENCAAMPDTLLESELFGHKRGAFTGAFEDHAGLFQRANGGTVFLDEIGETSPAFQVRLLRVLQEREVRPVGAARAVPVDVRVIAATHRDLEQRVREGLFREDLFYRIAGVTLTVPPLRERVGDIAPIARRLLQEVGQELGLSPARAAALRLSDEALGVLMAYPWPGNVRELRNEIARALALSEGEGLAAQSFSPRVLQGQTGAGLAALAPGLGQAASGTLVERLDAIEAVILRETLLRQRWNKTRAAKELGLSRVGLRAKMARFGLEG</sequence>
<dbReference type="RefSeq" id="WP_184299329.1">
    <property type="nucleotide sequence ID" value="NZ_JACHLP010000004.1"/>
</dbReference>
<accession>A0A840L7M5</accession>
<dbReference type="Gene3D" id="1.10.10.60">
    <property type="entry name" value="Homeodomain-like"/>
    <property type="match status" value="1"/>
</dbReference>
<dbReference type="Pfam" id="PF25601">
    <property type="entry name" value="AAA_lid_14"/>
    <property type="match status" value="1"/>
</dbReference>
<evidence type="ECO:0000313" key="9">
    <source>
        <dbReference type="EMBL" id="MBB4843761.1"/>
    </source>
</evidence>
<dbReference type="InterPro" id="IPR001789">
    <property type="entry name" value="Sig_transdc_resp-reg_receiver"/>
</dbReference>
<dbReference type="AlphaFoldDB" id="A0A840L7M5"/>
<evidence type="ECO:0000256" key="6">
    <source>
        <dbReference type="PROSITE-ProRule" id="PRU00169"/>
    </source>
</evidence>
<dbReference type="Gene3D" id="1.10.8.60">
    <property type="match status" value="1"/>
</dbReference>
<dbReference type="SUPFAM" id="SSF46689">
    <property type="entry name" value="Homeodomain-like"/>
    <property type="match status" value="1"/>
</dbReference>
<dbReference type="InterPro" id="IPR002078">
    <property type="entry name" value="Sigma_54_int"/>
</dbReference>
<dbReference type="SMART" id="SM00382">
    <property type="entry name" value="AAA"/>
    <property type="match status" value="1"/>
</dbReference>
<keyword evidence="5" id="KW-0804">Transcription</keyword>
<dbReference type="InterPro" id="IPR027417">
    <property type="entry name" value="P-loop_NTPase"/>
</dbReference>
<dbReference type="Pfam" id="PF00072">
    <property type="entry name" value="Response_reg"/>
    <property type="match status" value="1"/>
</dbReference>
<dbReference type="InterPro" id="IPR025944">
    <property type="entry name" value="Sigma_54_int_dom_CS"/>
</dbReference>
<feature type="domain" description="Sigma-54 factor interaction" evidence="7">
    <location>
        <begin position="175"/>
        <end position="402"/>
    </location>
</feature>
<dbReference type="InterPro" id="IPR011006">
    <property type="entry name" value="CheY-like_superfamily"/>
</dbReference>
<dbReference type="InterPro" id="IPR003593">
    <property type="entry name" value="AAA+_ATPase"/>
</dbReference>
<dbReference type="PANTHER" id="PTHR32071:SF117">
    <property type="entry name" value="PTS-DEPENDENT DIHYDROXYACETONE KINASE OPERON REGULATORY PROTEIN-RELATED"/>
    <property type="match status" value="1"/>
</dbReference>
<organism evidence="9 10">
    <name type="scientific">Roseateles oligotrophus</name>
    <dbReference type="NCBI Taxonomy" id="1769250"/>
    <lineage>
        <taxon>Bacteria</taxon>
        <taxon>Pseudomonadati</taxon>
        <taxon>Pseudomonadota</taxon>
        <taxon>Betaproteobacteria</taxon>
        <taxon>Burkholderiales</taxon>
        <taxon>Sphaerotilaceae</taxon>
        <taxon>Roseateles</taxon>
    </lineage>
</organism>
<keyword evidence="6" id="KW-0597">Phosphoprotein</keyword>
<name>A0A840L7M5_9BURK</name>
<dbReference type="GO" id="GO:0005524">
    <property type="term" value="F:ATP binding"/>
    <property type="evidence" value="ECO:0007669"/>
    <property type="project" value="UniProtKB-KW"/>
</dbReference>
<dbReference type="SUPFAM" id="SSF52172">
    <property type="entry name" value="CheY-like"/>
    <property type="match status" value="1"/>
</dbReference>
<dbReference type="PROSITE" id="PS50110">
    <property type="entry name" value="RESPONSE_REGULATORY"/>
    <property type="match status" value="1"/>
</dbReference>
<dbReference type="Pfam" id="PF02954">
    <property type="entry name" value="HTH_8"/>
    <property type="match status" value="1"/>
</dbReference>
<gene>
    <name evidence="9" type="ORF">HNP55_002284</name>
</gene>
<dbReference type="InterPro" id="IPR009057">
    <property type="entry name" value="Homeodomain-like_sf"/>
</dbReference>
<dbReference type="Proteomes" id="UP000562027">
    <property type="component" value="Unassembled WGS sequence"/>
</dbReference>
<dbReference type="GO" id="GO:0006355">
    <property type="term" value="P:regulation of DNA-templated transcription"/>
    <property type="evidence" value="ECO:0007669"/>
    <property type="project" value="InterPro"/>
</dbReference>
<dbReference type="InterPro" id="IPR002197">
    <property type="entry name" value="HTH_Fis"/>
</dbReference>
<dbReference type="PROSITE" id="PS00676">
    <property type="entry name" value="SIGMA54_INTERACT_2"/>
    <property type="match status" value="1"/>
</dbReference>
<evidence type="ECO:0000256" key="4">
    <source>
        <dbReference type="ARBA" id="ARBA00023125"/>
    </source>
</evidence>
<evidence type="ECO:0000259" key="8">
    <source>
        <dbReference type="PROSITE" id="PS50110"/>
    </source>
</evidence>
<keyword evidence="4" id="KW-0238">DNA-binding</keyword>
<keyword evidence="1" id="KW-0547">Nucleotide-binding</keyword>
<dbReference type="Gene3D" id="3.40.50.300">
    <property type="entry name" value="P-loop containing nucleotide triphosphate hydrolases"/>
    <property type="match status" value="1"/>
</dbReference>
<dbReference type="GO" id="GO:0043565">
    <property type="term" value="F:sequence-specific DNA binding"/>
    <property type="evidence" value="ECO:0007669"/>
    <property type="project" value="InterPro"/>
</dbReference>
<dbReference type="SUPFAM" id="SSF52540">
    <property type="entry name" value="P-loop containing nucleoside triphosphate hydrolases"/>
    <property type="match status" value="1"/>
</dbReference>
<evidence type="ECO:0000259" key="7">
    <source>
        <dbReference type="PROSITE" id="PS50045"/>
    </source>
</evidence>
<feature type="domain" description="Response regulatory" evidence="8">
    <location>
        <begin position="10"/>
        <end position="124"/>
    </location>
</feature>
<dbReference type="PRINTS" id="PR01590">
    <property type="entry name" value="HTHFIS"/>
</dbReference>